<organism evidence="1 2">
    <name type="scientific">Amborella trichopoda</name>
    <dbReference type="NCBI Taxonomy" id="13333"/>
    <lineage>
        <taxon>Eukaryota</taxon>
        <taxon>Viridiplantae</taxon>
        <taxon>Streptophyta</taxon>
        <taxon>Embryophyta</taxon>
        <taxon>Tracheophyta</taxon>
        <taxon>Spermatophyta</taxon>
        <taxon>Magnoliopsida</taxon>
        <taxon>Amborellales</taxon>
        <taxon>Amborellaceae</taxon>
        <taxon>Amborella</taxon>
    </lineage>
</organism>
<dbReference type="Proteomes" id="UP000017836">
    <property type="component" value="Unassembled WGS sequence"/>
</dbReference>
<reference evidence="2" key="1">
    <citation type="journal article" date="2013" name="Science">
        <title>The Amborella genome and the evolution of flowering plants.</title>
        <authorList>
            <consortium name="Amborella Genome Project"/>
        </authorList>
    </citation>
    <scope>NUCLEOTIDE SEQUENCE [LARGE SCALE GENOMIC DNA]</scope>
</reference>
<keyword evidence="2" id="KW-1185">Reference proteome</keyword>
<evidence type="ECO:0000313" key="1">
    <source>
        <dbReference type="EMBL" id="ERN15553.1"/>
    </source>
</evidence>
<dbReference type="AlphaFoldDB" id="U5D5E5"/>
<proteinExistence type="predicted"/>
<sequence>MKRKWDPLEHDMMVDVILSHPSRSNTVMTFLSLDMLLRKPYIMPNCVQFDPRDFVRPTLSICVHPSKSFSIPYICVYLSKSFSRIKRR</sequence>
<name>U5D5E5_AMBTC</name>
<dbReference type="EMBL" id="KI392502">
    <property type="protein sequence ID" value="ERN15553.1"/>
    <property type="molecule type" value="Genomic_DNA"/>
</dbReference>
<protein>
    <submittedName>
        <fullName evidence="1">Uncharacterized protein</fullName>
    </submittedName>
</protein>
<gene>
    <name evidence="1" type="ORF">AMTR_s00048p00129690</name>
</gene>
<evidence type="ECO:0000313" key="2">
    <source>
        <dbReference type="Proteomes" id="UP000017836"/>
    </source>
</evidence>
<accession>U5D5E5</accession>
<dbReference type="HOGENOM" id="CLU_2472085_0_0_1"/>
<dbReference type="Gramene" id="ERN15553">
    <property type="protein sequence ID" value="ERN15553"/>
    <property type="gene ID" value="AMTR_s00048p00129690"/>
</dbReference>